<evidence type="ECO:0000256" key="3">
    <source>
        <dbReference type="ARBA" id="ARBA00022614"/>
    </source>
</evidence>
<keyword evidence="7" id="KW-1133">Transmembrane helix</keyword>
<protein>
    <recommendedName>
        <fullName evidence="11">Leucine-rich repeat-containing N-terminal plant-type domain-containing protein</fullName>
    </recommendedName>
</protein>
<keyword evidence="6" id="KW-0677">Repeat</keyword>
<dbReference type="Proteomes" id="UP001202328">
    <property type="component" value="Unassembled WGS sequence"/>
</dbReference>
<keyword evidence="3" id="KW-0433">Leucine-rich repeat</keyword>
<evidence type="ECO:0000256" key="9">
    <source>
        <dbReference type="ARBA" id="ARBA00038043"/>
    </source>
</evidence>
<gene>
    <name evidence="12" type="ORF">MKW98_016555</name>
</gene>
<evidence type="ECO:0000256" key="4">
    <source>
        <dbReference type="ARBA" id="ARBA00022692"/>
    </source>
</evidence>
<reference evidence="12" key="1">
    <citation type="submission" date="2022-04" db="EMBL/GenBank/DDBJ databases">
        <title>A functionally conserved STORR gene fusion in Papaver species that diverged 16.8 million years ago.</title>
        <authorList>
            <person name="Catania T."/>
        </authorList>
    </citation>
    <scope>NUCLEOTIDE SEQUENCE</scope>
    <source>
        <strain evidence="12">S-188037</strain>
    </source>
</reference>
<evidence type="ECO:0000313" key="13">
    <source>
        <dbReference type="Proteomes" id="UP001202328"/>
    </source>
</evidence>
<dbReference type="InterPro" id="IPR051848">
    <property type="entry name" value="PGIP"/>
</dbReference>
<proteinExistence type="inferred from homology"/>
<dbReference type="InterPro" id="IPR032675">
    <property type="entry name" value="LRR_dom_sf"/>
</dbReference>
<comment type="subcellular location">
    <subcellularLocation>
        <location evidence="2">Cell envelope</location>
    </subcellularLocation>
    <subcellularLocation>
        <location evidence="1">Membrane</location>
        <topology evidence="1">Single-pass membrane protein</topology>
    </subcellularLocation>
</comment>
<keyword evidence="13" id="KW-1185">Reference proteome</keyword>
<evidence type="ECO:0000256" key="10">
    <source>
        <dbReference type="SAM" id="SignalP"/>
    </source>
</evidence>
<dbReference type="FunFam" id="3.80.10.10:FF:000129">
    <property type="entry name" value="Leucine-rich repeat receptor-like kinase"/>
    <property type="match status" value="1"/>
</dbReference>
<dbReference type="InterPro" id="IPR001611">
    <property type="entry name" value="Leu-rich_rpt"/>
</dbReference>
<evidence type="ECO:0000256" key="5">
    <source>
        <dbReference type="ARBA" id="ARBA00022729"/>
    </source>
</evidence>
<evidence type="ECO:0000256" key="7">
    <source>
        <dbReference type="ARBA" id="ARBA00022989"/>
    </source>
</evidence>
<dbReference type="GO" id="GO:0016020">
    <property type="term" value="C:membrane"/>
    <property type="evidence" value="ECO:0007669"/>
    <property type="project" value="UniProtKB-SubCell"/>
</dbReference>
<evidence type="ECO:0000259" key="11">
    <source>
        <dbReference type="Pfam" id="PF08263"/>
    </source>
</evidence>
<name>A0AAD4X632_9MAGN</name>
<organism evidence="12 13">
    <name type="scientific">Papaver atlanticum</name>
    <dbReference type="NCBI Taxonomy" id="357466"/>
    <lineage>
        <taxon>Eukaryota</taxon>
        <taxon>Viridiplantae</taxon>
        <taxon>Streptophyta</taxon>
        <taxon>Embryophyta</taxon>
        <taxon>Tracheophyta</taxon>
        <taxon>Spermatophyta</taxon>
        <taxon>Magnoliopsida</taxon>
        <taxon>Ranunculales</taxon>
        <taxon>Papaveraceae</taxon>
        <taxon>Papaveroideae</taxon>
        <taxon>Papaver</taxon>
    </lineage>
</organism>
<feature type="non-terminal residue" evidence="12">
    <location>
        <position position="1"/>
    </location>
</feature>
<comment type="similarity">
    <text evidence="9">Belongs to the polygalacturonase-inhibiting protein family.</text>
</comment>
<dbReference type="AlphaFoldDB" id="A0AAD4X632"/>
<dbReference type="PANTHER" id="PTHR48059:SF4">
    <property type="entry name" value="POLYGALACTURONASE INHIBITOR 1-RELATED"/>
    <property type="match status" value="1"/>
</dbReference>
<keyword evidence="4" id="KW-0812">Transmembrane</keyword>
<feature type="chain" id="PRO_5042059921" description="Leucine-rich repeat-containing N-terminal plant-type domain-containing protein" evidence="10">
    <location>
        <begin position="34"/>
        <end position="253"/>
    </location>
</feature>
<sequence length="253" mass="28372">PNTMITQHSFSLYYSLFLLFLAITTTLVSPSHGALGKCNPSDYKALMNIKKSLNNPYELTSWKPNTDCCEWYVVKCDRTTNRIKEFSLFQSSSVGGLSGQISSSIGDLPYLETIIFRSFKNVTGPIPQSITKLKHLTMLELSHLSLSGPVPNFLNQLTNLNYLDLSSNQLEFDLAKVKFPKSLTWLDLSNNKIFGTIPEDMKDLDLHMLNVSYNNLCGKIPYGGKMQSFQNTAYFHNKCLCGPPMTGCKKVIA</sequence>
<keyword evidence="5 10" id="KW-0732">Signal</keyword>
<evidence type="ECO:0000256" key="1">
    <source>
        <dbReference type="ARBA" id="ARBA00004167"/>
    </source>
</evidence>
<feature type="domain" description="Leucine-rich repeat-containing N-terminal plant-type" evidence="11">
    <location>
        <begin position="40"/>
        <end position="77"/>
    </location>
</feature>
<comment type="caution">
    <text evidence="12">The sequence shown here is derived from an EMBL/GenBank/DDBJ whole genome shotgun (WGS) entry which is preliminary data.</text>
</comment>
<feature type="signal peptide" evidence="10">
    <location>
        <begin position="1"/>
        <end position="33"/>
    </location>
</feature>
<dbReference type="Gene3D" id="3.80.10.10">
    <property type="entry name" value="Ribonuclease Inhibitor"/>
    <property type="match status" value="2"/>
</dbReference>
<dbReference type="Pfam" id="PF08263">
    <property type="entry name" value="LRRNT_2"/>
    <property type="match status" value="1"/>
</dbReference>
<evidence type="ECO:0000313" key="12">
    <source>
        <dbReference type="EMBL" id="KAI3845796.1"/>
    </source>
</evidence>
<dbReference type="InterPro" id="IPR013210">
    <property type="entry name" value="LRR_N_plant-typ"/>
</dbReference>
<dbReference type="PANTHER" id="PTHR48059">
    <property type="entry name" value="POLYGALACTURONASE INHIBITOR 1"/>
    <property type="match status" value="1"/>
</dbReference>
<evidence type="ECO:0000256" key="6">
    <source>
        <dbReference type="ARBA" id="ARBA00022737"/>
    </source>
</evidence>
<dbReference type="Pfam" id="PF00560">
    <property type="entry name" value="LRR_1"/>
    <property type="match status" value="1"/>
</dbReference>
<evidence type="ECO:0000256" key="2">
    <source>
        <dbReference type="ARBA" id="ARBA00004196"/>
    </source>
</evidence>
<keyword evidence="8" id="KW-0472">Membrane</keyword>
<evidence type="ECO:0000256" key="8">
    <source>
        <dbReference type="ARBA" id="ARBA00023136"/>
    </source>
</evidence>
<accession>A0AAD4X632</accession>
<dbReference type="EMBL" id="JAJJMB010016632">
    <property type="protein sequence ID" value="KAI3845796.1"/>
    <property type="molecule type" value="Genomic_DNA"/>
</dbReference>
<dbReference type="SUPFAM" id="SSF52058">
    <property type="entry name" value="L domain-like"/>
    <property type="match status" value="1"/>
</dbReference>